<gene>
    <name evidence="1" type="ORF">SAMN04488115_12249</name>
</gene>
<dbReference type="EMBL" id="FNUY01000022">
    <property type="protein sequence ID" value="SEG83345.1"/>
    <property type="molecule type" value="Genomic_DNA"/>
</dbReference>
<dbReference type="RefSeq" id="WP_103875781.1">
    <property type="nucleotide sequence ID" value="NZ_FNUY01000022.1"/>
</dbReference>
<organism evidence="1 2">
    <name type="scientific">Bosea lathyri</name>
    <dbReference type="NCBI Taxonomy" id="1036778"/>
    <lineage>
        <taxon>Bacteria</taxon>
        <taxon>Pseudomonadati</taxon>
        <taxon>Pseudomonadota</taxon>
        <taxon>Alphaproteobacteria</taxon>
        <taxon>Hyphomicrobiales</taxon>
        <taxon>Boseaceae</taxon>
        <taxon>Bosea</taxon>
    </lineage>
</organism>
<sequence>MLNRRALLGSVLAATVLAGCQTVSQLPPGTPIGAVHVDVSRLVELGVGPRAALIKTQLERELARQLRPTGRRGDATLVITMRTLTLETYVGSAMDDSPGQDSLESVVTLVAAGGGVIATYPITSSSSPGDAGPWYDASPGLIDKRVALLVTNHALWIRRYFVG</sequence>
<evidence type="ECO:0000313" key="1">
    <source>
        <dbReference type="EMBL" id="SEG83345.1"/>
    </source>
</evidence>
<dbReference type="OrthoDB" id="8162397at2"/>
<proteinExistence type="predicted"/>
<keyword evidence="2" id="KW-1185">Reference proteome</keyword>
<accession>A0A1H6DF69</accession>
<dbReference type="AlphaFoldDB" id="A0A1H6DF69"/>
<evidence type="ECO:0000313" key="2">
    <source>
        <dbReference type="Proteomes" id="UP000236743"/>
    </source>
</evidence>
<evidence type="ECO:0008006" key="3">
    <source>
        <dbReference type="Google" id="ProtNLM"/>
    </source>
</evidence>
<dbReference type="Proteomes" id="UP000236743">
    <property type="component" value="Unassembled WGS sequence"/>
</dbReference>
<name>A0A1H6DF69_9HYPH</name>
<protein>
    <recommendedName>
        <fullName evidence="3">LPS-assembly lipoprotein</fullName>
    </recommendedName>
</protein>
<dbReference type="PROSITE" id="PS51257">
    <property type="entry name" value="PROKAR_LIPOPROTEIN"/>
    <property type="match status" value="1"/>
</dbReference>
<reference evidence="1 2" key="1">
    <citation type="submission" date="2016-10" db="EMBL/GenBank/DDBJ databases">
        <authorList>
            <person name="de Groot N.N."/>
        </authorList>
    </citation>
    <scope>NUCLEOTIDE SEQUENCE [LARGE SCALE GENOMIC DNA]</scope>
    <source>
        <strain evidence="1 2">DSM 26656</strain>
    </source>
</reference>